<comment type="subcellular location">
    <subcellularLocation>
        <location evidence="1">Membrane</location>
        <topology evidence="1">Multi-pass membrane protein</topology>
    </subcellularLocation>
</comment>
<dbReference type="EMBL" id="AEON01000002">
    <property type="protein sequence ID" value="EFT82836.1"/>
    <property type="molecule type" value="Genomic_DNA"/>
</dbReference>
<feature type="transmembrane region" description="Helical" evidence="8">
    <location>
        <begin position="182"/>
        <end position="204"/>
    </location>
</feature>
<feature type="transmembrane region" description="Helical" evidence="8">
    <location>
        <begin position="21"/>
        <end position="43"/>
    </location>
</feature>
<dbReference type="Gene3D" id="1.20.1080.10">
    <property type="entry name" value="Glycerol uptake facilitator protein"/>
    <property type="match status" value="1"/>
</dbReference>
<keyword evidence="10" id="KW-1185">Reference proteome</keyword>
<evidence type="ECO:0000256" key="6">
    <source>
        <dbReference type="ARBA" id="ARBA00023136"/>
    </source>
</evidence>
<evidence type="ECO:0000256" key="4">
    <source>
        <dbReference type="ARBA" id="ARBA00022692"/>
    </source>
</evidence>
<feature type="transmembrane region" description="Helical" evidence="8">
    <location>
        <begin position="100"/>
        <end position="122"/>
    </location>
</feature>
<dbReference type="InterPro" id="IPR000425">
    <property type="entry name" value="MIP"/>
</dbReference>
<dbReference type="PROSITE" id="PS00221">
    <property type="entry name" value="MIP"/>
    <property type="match status" value="1"/>
</dbReference>
<name>E6K248_PARDN</name>
<dbReference type="CDD" id="cd00333">
    <property type="entry name" value="MIP"/>
    <property type="match status" value="1"/>
</dbReference>
<dbReference type="Proteomes" id="UP000004946">
    <property type="component" value="Chromosome"/>
</dbReference>
<keyword evidence="5 8" id="KW-1133">Transmembrane helix</keyword>
<dbReference type="Pfam" id="PF00230">
    <property type="entry name" value="MIP"/>
    <property type="match status" value="1"/>
</dbReference>
<gene>
    <name evidence="9" type="ORF">HMPREF0620_1521</name>
</gene>
<accession>E6K248</accession>
<comment type="similarity">
    <text evidence="2 7">Belongs to the MIP/aquaporin (TC 1.A.8) family.</text>
</comment>
<evidence type="ECO:0000313" key="10">
    <source>
        <dbReference type="Proteomes" id="UP000004946"/>
    </source>
</evidence>
<keyword evidence="3 7" id="KW-0813">Transport</keyword>
<dbReference type="InterPro" id="IPR050363">
    <property type="entry name" value="MIP/Aquaporin"/>
</dbReference>
<feature type="transmembrane region" description="Helical" evidence="8">
    <location>
        <begin position="151"/>
        <end position="170"/>
    </location>
</feature>
<keyword evidence="6 8" id="KW-0472">Membrane</keyword>
<feature type="transmembrane region" description="Helical" evidence="8">
    <location>
        <begin position="232"/>
        <end position="253"/>
    </location>
</feature>
<dbReference type="PRINTS" id="PR00783">
    <property type="entry name" value="MINTRINSICP"/>
</dbReference>
<dbReference type="InterPro" id="IPR022357">
    <property type="entry name" value="MIP_CS"/>
</dbReference>
<dbReference type="HOGENOM" id="CLU_020019_9_2_11"/>
<sequence>MNKQDECSRGREIMEYSLWMRVLAECIGTAMLVLFGCGSIAAANLKGSKAKGAGWLNVSLGFGVAIGLPVMIFGGVSGAHLNPAITLALAVYGQFKWAEVLPYILGQLVGAFIGAAVVYFMYYPYFRKEEDPATIFGVFATNDANESKLNYFVSEFFATMMLVLGIFGSLNMAGKTSKAAGFIMIVALVAALIAAMGGPTGAAMNPARDLMPRLFHQMVPIAHKGGSRWGEAWIPVIAPICGAICGYGIYFLFAR</sequence>
<protein>
    <submittedName>
        <fullName evidence="9">MIP family channel protein</fullName>
    </submittedName>
</protein>
<evidence type="ECO:0000256" key="1">
    <source>
        <dbReference type="ARBA" id="ARBA00004141"/>
    </source>
</evidence>
<dbReference type="PANTHER" id="PTHR43829">
    <property type="entry name" value="AQUAPORIN OR AQUAGLYCEROPORIN RELATED"/>
    <property type="match status" value="1"/>
</dbReference>
<evidence type="ECO:0000256" key="8">
    <source>
        <dbReference type="SAM" id="Phobius"/>
    </source>
</evidence>
<keyword evidence="4 7" id="KW-0812">Transmembrane</keyword>
<reference evidence="9 10" key="1">
    <citation type="submission" date="2010-12" db="EMBL/GenBank/DDBJ databases">
        <authorList>
            <person name="Muzny D."/>
            <person name="Qin X."/>
            <person name="Buhay C."/>
            <person name="Dugan-Rocha S."/>
            <person name="Ding Y."/>
            <person name="Chen G."/>
            <person name="Hawes A."/>
            <person name="Holder M."/>
            <person name="Jhangiani S."/>
            <person name="Johnson A."/>
            <person name="Khan Z."/>
            <person name="Li Z."/>
            <person name="Liu W."/>
            <person name="Liu X."/>
            <person name="Perez L."/>
            <person name="Shen H."/>
            <person name="Wang Q."/>
            <person name="Watt J."/>
            <person name="Xi L."/>
            <person name="Xin Y."/>
            <person name="Zhou J."/>
            <person name="Deng J."/>
            <person name="Jiang H."/>
            <person name="Liu Y."/>
            <person name="Qu J."/>
            <person name="Song X.-Z."/>
            <person name="Zhang L."/>
            <person name="Villasana D."/>
            <person name="Johnson A."/>
            <person name="Liu J."/>
            <person name="Liyanage D."/>
            <person name="Lorensuhewa L."/>
            <person name="Robinson T."/>
            <person name="Song A."/>
            <person name="Song B.-B."/>
            <person name="Dinh H."/>
            <person name="Thornton R."/>
            <person name="Coyle M."/>
            <person name="Francisco L."/>
            <person name="Jackson L."/>
            <person name="Javaid M."/>
            <person name="Korchina V."/>
            <person name="Kovar C."/>
            <person name="Mata R."/>
            <person name="Mathew T."/>
            <person name="Ngo R."/>
            <person name="Nguyen L."/>
            <person name="Nguyen N."/>
            <person name="Okwuonu G."/>
            <person name="Ongeri F."/>
            <person name="Pham C."/>
            <person name="Simmons D."/>
            <person name="Wilczek-Boney K."/>
            <person name="Hale W."/>
            <person name="Jakkamsetti A."/>
            <person name="Pham P."/>
            <person name="Ruth R."/>
            <person name="San Lucas F."/>
            <person name="Warren J."/>
            <person name="Zhang J."/>
            <person name="Zhao Z."/>
            <person name="Zhou C."/>
            <person name="Zhu D."/>
            <person name="Lee S."/>
            <person name="Bess C."/>
            <person name="Blankenburg K."/>
            <person name="Forbes L."/>
            <person name="Fu Q."/>
            <person name="Gubbala S."/>
            <person name="Hirani K."/>
            <person name="Jayaseelan J.C."/>
            <person name="Lara F."/>
            <person name="Munidasa M."/>
            <person name="Palculict T."/>
            <person name="Patil S."/>
            <person name="Pu L.-L."/>
            <person name="Saada N."/>
            <person name="Tang L."/>
            <person name="Weissenberger G."/>
            <person name="Zhu Y."/>
            <person name="Hemphill L."/>
            <person name="Shang Y."/>
            <person name="Youmans B."/>
            <person name="Ayvaz T."/>
            <person name="Ross M."/>
            <person name="Santibanez J."/>
            <person name="Aqrawi P."/>
            <person name="Gross S."/>
            <person name="Joshi V."/>
            <person name="Fowler G."/>
            <person name="Nazareth L."/>
            <person name="Reid J."/>
            <person name="Worley K."/>
            <person name="Petrosino J."/>
            <person name="Highlander S."/>
            <person name="Gibbs R."/>
        </authorList>
    </citation>
    <scope>NUCLEOTIDE SEQUENCE [LARGE SCALE GENOMIC DNA]</scope>
    <source>
        <strain evidence="9 10">DSM 10105</strain>
    </source>
</reference>
<dbReference type="InterPro" id="IPR023271">
    <property type="entry name" value="Aquaporin-like"/>
</dbReference>
<dbReference type="eggNOG" id="COG0580">
    <property type="taxonomic scope" value="Bacteria"/>
</dbReference>
<dbReference type="PANTHER" id="PTHR43829:SF9">
    <property type="entry name" value="AQUAPORIN-9"/>
    <property type="match status" value="1"/>
</dbReference>
<dbReference type="NCBIfam" id="TIGR00861">
    <property type="entry name" value="MIP"/>
    <property type="match status" value="1"/>
</dbReference>
<dbReference type="SUPFAM" id="SSF81338">
    <property type="entry name" value="Aquaporin-like"/>
    <property type="match status" value="1"/>
</dbReference>
<evidence type="ECO:0000256" key="3">
    <source>
        <dbReference type="ARBA" id="ARBA00022448"/>
    </source>
</evidence>
<evidence type="ECO:0000313" key="9">
    <source>
        <dbReference type="EMBL" id="EFT82836.1"/>
    </source>
</evidence>
<dbReference type="AlphaFoldDB" id="E6K248"/>
<feature type="transmembrane region" description="Helical" evidence="8">
    <location>
        <begin position="55"/>
        <end position="79"/>
    </location>
</feature>
<evidence type="ECO:0000256" key="5">
    <source>
        <dbReference type="ARBA" id="ARBA00022989"/>
    </source>
</evidence>
<dbReference type="GO" id="GO:0005886">
    <property type="term" value="C:plasma membrane"/>
    <property type="evidence" value="ECO:0007669"/>
    <property type="project" value="TreeGrafter"/>
</dbReference>
<organism evidence="9 10">
    <name type="scientific">Parascardovia denticolens DSM 10105 = JCM 12538</name>
    <dbReference type="NCBI Taxonomy" id="864564"/>
    <lineage>
        <taxon>Bacteria</taxon>
        <taxon>Bacillati</taxon>
        <taxon>Actinomycetota</taxon>
        <taxon>Actinomycetes</taxon>
        <taxon>Bifidobacteriales</taxon>
        <taxon>Bifidobacteriaceae</taxon>
        <taxon>Parascardovia</taxon>
    </lineage>
</organism>
<dbReference type="GO" id="GO:0015254">
    <property type="term" value="F:glycerol channel activity"/>
    <property type="evidence" value="ECO:0007669"/>
    <property type="project" value="TreeGrafter"/>
</dbReference>
<proteinExistence type="inferred from homology"/>
<evidence type="ECO:0000256" key="7">
    <source>
        <dbReference type="RuleBase" id="RU000477"/>
    </source>
</evidence>
<evidence type="ECO:0000256" key="2">
    <source>
        <dbReference type="ARBA" id="ARBA00006175"/>
    </source>
</evidence>
<comment type="caution">
    <text evidence="9">The sequence shown here is derived from an EMBL/GenBank/DDBJ whole genome shotgun (WGS) entry which is preliminary data.</text>
</comment>